<dbReference type="Pfam" id="PF06059">
    <property type="entry name" value="DUF930"/>
    <property type="match status" value="1"/>
</dbReference>
<dbReference type="AlphaFoldDB" id="A0A376A9V1"/>
<gene>
    <name evidence="3" type="ORF">RHIZ70_226</name>
</gene>
<evidence type="ECO:0000313" key="4">
    <source>
        <dbReference type="Proteomes" id="UP000254764"/>
    </source>
</evidence>
<keyword evidence="2" id="KW-0472">Membrane</keyword>
<evidence type="ECO:0000256" key="2">
    <source>
        <dbReference type="SAM" id="Phobius"/>
    </source>
</evidence>
<keyword evidence="4" id="KW-1185">Reference proteome</keyword>
<name>A0A376A9V1_9HYPH</name>
<dbReference type="EMBL" id="UEYP01000011">
    <property type="protein sequence ID" value="SSC64518.1"/>
    <property type="molecule type" value="Genomic_DNA"/>
</dbReference>
<evidence type="ECO:0000256" key="1">
    <source>
        <dbReference type="SAM" id="MobiDB-lite"/>
    </source>
</evidence>
<organism evidence="3 4">
    <name type="scientific">Ciceribacter selenitireducens ATCC BAA-1503</name>
    <dbReference type="NCBI Taxonomy" id="1336235"/>
    <lineage>
        <taxon>Bacteria</taxon>
        <taxon>Pseudomonadati</taxon>
        <taxon>Pseudomonadota</taxon>
        <taxon>Alphaproteobacteria</taxon>
        <taxon>Hyphomicrobiales</taxon>
        <taxon>Rhizobiaceae</taxon>
        <taxon>Ciceribacter</taxon>
    </lineage>
</organism>
<keyword evidence="2" id="KW-0812">Transmembrane</keyword>
<keyword evidence="2" id="KW-1133">Transmembrane helix</keyword>
<feature type="compositionally biased region" description="Basic and acidic residues" evidence="1">
    <location>
        <begin position="64"/>
        <end position="83"/>
    </location>
</feature>
<accession>A0A376A9V1</accession>
<evidence type="ECO:0008006" key="5">
    <source>
        <dbReference type="Google" id="ProtNLM"/>
    </source>
</evidence>
<dbReference type="InterPro" id="IPR009273">
    <property type="entry name" value="DUF930"/>
</dbReference>
<dbReference type="OrthoDB" id="9804158at2"/>
<feature type="region of interest" description="Disordered" evidence="1">
    <location>
        <begin position="42"/>
        <end position="223"/>
    </location>
</feature>
<evidence type="ECO:0000313" key="3">
    <source>
        <dbReference type="EMBL" id="SSC64518.1"/>
    </source>
</evidence>
<reference evidence="4" key="1">
    <citation type="submission" date="2018-07" db="EMBL/GenBank/DDBJ databases">
        <authorList>
            <person name="Peiro R."/>
            <person name="Begona"/>
            <person name="Cbmso G."/>
            <person name="Lopez M."/>
            <person name="Gonzalez S."/>
        </authorList>
    </citation>
    <scope>NUCLEOTIDE SEQUENCE [LARGE SCALE GENOMIC DNA]</scope>
</reference>
<proteinExistence type="predicted"/>
<dbReference type="Proteomes" id="UP000254764">
    <property type="component" value="Unassembled WGS sequence"/>
</dbReference>
<feature type="compositionally biased region" description="Pro residues" evidence="1">
    <location>
        <begin position="85"/>
        <end position="112"/>
    </location>
</feature>
<feature type="transmembrane region" description="Helical" evidence="2">
    <location>
        <begin position="12"/>
        <end position="35"/>
    </location>
</feature>
<sequence>MIRMEKTSARRWRKLGGGLVVSILLHLMIFAVLFIDMPEPINQPEPEESVAVEIVPPPEEQEPEPPKAEEAHPEQQEPSKEEQAEPPPPESVPAPPERPAEQPPVEQPPAEQPPEEAAADEPAPSLPLLRPVFEFGEKDSGPRQDTSGNAVEEAAKPAEMPPEENEVPVEEPEPEPPAEEAVEEADQPPATPLPDDIAVPEIDAASAGDESDGAQPAQQPDDTTVALTQDRPAEKPAQPLETSADEAVQAKTELDEVTKLYSTSLTGDSAAMTAMGDIPRPDRADQLCVTELREQLRNATPAYRPELLPSFQLKDGDVLTVNKAAFRANGQWFNLRFRCEIDPDATRVLSFAFEVGVAIPKRDWKRYGFPEF</sequence>
<protein>
    <recommendedName>
        <fullName evidence="5">DUF930 domain-containing protein</fullName>
    </recommendedName>
</protein>
<feature type="compositionally biased region" description="Acidic residues" evidence="1">
    <location>
        <begin position="161"/>
        <end position="186"/>
    </location>
</feature>